<dbReference type="EMBL" id="JARQZJ010000091">
    <property type="protein sequence ID" value="KAK9883712.1"/>
    <property type="molecule type" value="Genomic_DNA"/>
</dbReference>
<reference evidence="2 3" key="1">
    <citation type="submission" date="2023-03" db="EMBL/GenBank/DDBJ databases">
        <title>Genome insight into feeding habits of ladybird beetles.</title>
        <authorList>
            <person name="Li H.-S."/>
            <person name="Huang Y.-H."/>
            <person name="Pang H."/>
        </authorList>
    </citation>
    <scope>NUCLEOTIDE SEQUENCE [LARGE SCALE GENOMIC DNA]</scope>
    <source>
        <strain evidence="2">SYSU_2023b</strain>
        <tissue evidence="2">Whole body</tissue>
    </source>
</reference>
<dbReference type="Proteomes" id="UP001431783">
    <property type="component" value="Unassembled WGS sequence"/>
</dbReference>
<accession>A0AAW1UUP3</accession>
<evidence type="ECO:0000256" key="1">
    <source>
        <dbReference type="SAM" id="MobiDB-lite"/>
    </source>
</evidence>
<gene>
    <name evidence="2" type="ORF">WA026_001899</name>
</gene>
<evidence type="ECO:0000313" key="3">
    <source>
        <dbReference type="Proteomes" id="UP001431783"/>
    </source>
</evidence>
<name>A0AAW1UUP3_9CUCU</name>
<proteinExistence type="predicted"/>
<dbReference type="AlphaFoldDB" id="A0AAW1UUP3"/>
<organism evidence="2 3">
    <name type="scientific">Henosepilachna vigintioctopunctata</name>
    <dbReference type="NCBI Taxonomy" id="420089"/>
    <lineage>
        <taxon>Eukaryota</taxon>
        <taxon>Metazoa</taxon>
        <taxon>Ecdysozoa</taxon>
        <taxon>Arthropoda</taxon>
        <taxon>Hexapoda</taxon>
        <taxon>Insecta</taxon>
        <taxon>Pterygota</taxon>
        <taxon>Neoptera</taxon>
        <taxon>Endopterygota</taxon>
        <taxon>Coleoptera</taxon>
        <taxon>Polyphaga</taxon>
        <taxon>Cucujiformia</taxon>
        <taxon>Coccinelloidea</taxon>
        <taxon>Coccinellidae</taxon>
        <taxon>Epilachninae</taxon>
        <taxon>Epilachnini</taxon>
        <taxon>Henosepilachna</taxon>
    </lineage>
</organism>
<feature type="region of interest" description="Disordered" evidence="1">
    <location>
        <begin position="40"/>
        <end position="77"/>
    </location>
</feature>
<evidence type="ECO:0000313" key="2">
    <source>
        <dbReference type="EMBL" id="KAK9883712.1"/>
    </source>
</evidence>
<sequence length="112" mass="12906">MKIDLEVANSRLDASTKIQIEKERQIQSLYTIIEIMKSQNKSEELPKMDSGARTSKTSENVKPKDVATNSSSPLETERQRHLLIQINQQHSLLAFQRKSKMKKKIENTPKIK</sequence>
<comment type="caution">
    <text evidence="2">The sequence shown here is derived from an EMBL/GenBank/DDBJ whole genome shotgun (WGS) entry which is preliminary data.</text>
</comment>
<keyword evidence="3" id="KW-1185">Reference proteome</keyword>
<protein>
    <submittedName>
        <fullName evidence="2">Uncharacterized protein</fullName>
    </submittedName>
</protein>